<evidence type="ECO:0000256" key="2">
    <source>
        <dbReference type="ARBA" id="ARBA00022729"/>
    </source>
</evidence>
<evidence type="ECO:0000256" key="4">
    <source>
        <dbReference type="ARBA" id="ARBA00023180"/>
    </source>
</evidence>
<keyword evidence="5" id="KW-0812">Transmembrane</keyword>
<reference evidence="7 8" key="1">
    <citation type="submission" date="2024-01" db="EMBL/GenBank/DDBJ databases">
        <authorList>
            <person name="Alioto T."/>
            <person name="Alioto T."/>
            <person name="Gomez Garrido J."/>
        </authorList>
    </citation>
    <scope>NUCLEOTIDE SEQUENCE [LARGE SCALE GENOMIC DNA]</scope>
</reference>
<proteinExistence type="predicted"/>
<feature type="transmembrane region" description="Helical" evidence="5">
    <location>
        <begin position="378"/>
        <end position="403"/>
    </location>
</feature>
<dbReference type="InterPro" id="IPR050541">
    <property type="entry name" value="LRR_TM_domain-containing"/>
</dbReference>
<evidence type="ECO:0000256" key="1">
    <source>
        <dbReference type="ARBA" id="ARBA00022614"/>
    </source>
</evidence>
<keyword evidence="3" id="KW-0677">Repeat</keyword>
<dbReference type="InterPro" id="IPR032675">
    <property type="entry name" value="LRR_dom_sf"/>
</dbReference>
<accession>A0AAV1Q2D0</accession>
<dbReference type="EMBL" id="CAWUFR010000418">
    <property type="protein sequence ID" value="CAK6977604.1"/>
    <property type="molecule type" value="Genomic_DNA"/>
</dbReference>
<evidence type="ECO:0000256" key="3">
    <source>
        <dbReference type="ARBA" id="ARBA00022737"/>
    </source>
</evidence>
<dbReference type="Gene3D" id="3.80.10.10">
    <property type="entry name" value="Ribonuclease Inhibitor"/>
    <property type="match status" value="1"/>
</dbReference>
<gene>
    <name evidence="7" type="ORF">FSCOSCO3_A020446</name>
</gene>
<dbReference type="PROSITE" id="PS51450">
    <property type="entry name" value="LRR"/>
    <property type="match status" value="2"/>
</dbReference>
<dbReference type="InterPro" id="IPR001611">
    <property type="entry name" value="Leu-rich_rpt"/>
</dbReference>
<feature type="transmembrane region" description="Helical" evidence="5">
    <location>
        <begin position="456"/>
        <end position="475"/>
    </location>
</feature>
<feature type="transmembrane region" description="Helical" evidence="5">
    <location>
        <begin position="482"/>
        <end position="499"/>
    </location>
</feature>
<keyword evidence="7" id="KW-0675">Receptor</keyword>
<evidence type="ECO:0000313" key="7">
    <source>
        <dbReference type="EMBL" id="CAK6977604.1"/>
    </source>
</evidence>
<dbReference type="GO" id="GO:0005886">
    <property type="term" value="C:plasma membrane"/>
    <property type="evidence" value="ECO:0007669"/>
    <property type="project" value="TreeGrafter"/>
</dbReference>
<keyword evidence="1" id="KW-0433">Leucine-rich repeat</keyword>
<dbReference type="Pfam" id="PF13855">
    <property type="entry name" value="LRR_8"/>
    <property type="match status" value="3"/>
</dbReference>
<keyword evidence="2 6" id="KW-0732">Signal</keyword>
<dbReference type="SUPFAM" id="SSF52058">
    <property type="entry name" value="L domain-like"/>
    <property type="match status" value="1"/>
</dbReference>
<protein>
    <submittedName>
        <fullName evidence="7">Leucine-rich repeat-containing G-protein coupled receptor 5-like isoform X1</fullName>
    </submittedName>
</protein>
<feature type="signal peptide" evidence="6">
    <location>
        <begin position="1"/>
        <end position="17"/>
    </location>
</feature>
<organism evidence="7 8">
    <name type="scientific">Scomber scombrus</name>
    <name type="common">Atlantic mackerel</name>
    <name type="synonym">Scomber vernalis</name>
    <dbReference type="NCBI Taxonomy" id="13677"/>
    <lineage>
        <taxon>Eukaryota</taxon>
        <taxon>Metazoa</taxon>
        <taxon>Chordata</taxon>
        <taxon>Craniata</taxon>
        <taxon>Vertebrata</taxon>
        <taxon>Euteleostomi</taxon>
        <taxon>Actinopterygii</taxon>
        <taxon>Neopterygii</taxon>
        <taxon>Teleostei</taxon>
        <taxon>Neoteleostei</taxon>
        <taxon>Acanthomorphata</taxon>
        <taxon>Pelagiaria</taxon>
        <taxon>Scombriformes</taxon>
        <taxon>Scombridae</taxon>
        <taxon>Scomber</taxon>
    </lineage>
</organism>
<dbReference type="PANTHER" id="PTHR24369:SF211">
    <property type="entry name" value="LEUCINE-RICH REPEAT-CONTAINING PROTEIN 15-LIKE"/>
    <property type="match status" value="1"/>
</dbReference>
<evidence type="ECO:0000256" key="5">
    <source>
        <dbReference type="SAM" id="Phobius"/>
    </source>
</evidence>
<feature type="transmembrane region" description="Helical" evidence="5">
    <location>
        <begin position="575"/>
        <end position="594"/>
    </location>
</feature>
<keyword evidence="4" id="KW-0325">Glycoprotein</keyword>
<dbReference type="Proteomes" id="UP001314229">
    <property type="component" value="Unassembled WGS sequence"/>
</dbReference>
<dbReference type="InterPro" id="IPR003591">
    <property type="entry name" value="Leu-rich_rpt_typical-subtyp"/>
</dbReference>
<dbReference type="PANTHER" id="PTHR24369">
    <property type="entry name" value="ANTIGEN BSP, PUTATIVE-RELATED"/>
    <property type="match status" value="1"/>
</dbReference>
<feature type="chain" id="PRO_5043640110" evidence="6">
    <location>
        <begin position="18"/>
        <end position="628"/>
    </location>
</feature>
<dbReference type="AlphaFoldDB" id="A0AAV1Q2D0"/>
<keyword evidence="8" id="KW-1185">Reference proteome</keyword>
<evidence type="ECO:0000256" key="6">
    <source>
        <dbReference type="SAM" id="SignalP"/>
    </source>
</evidence>
<sequence length="628" mass="68858">MMHLLVFVLGSVEVVEGGGASGDCPPPCRCEGDGMLQRVDCVDVSLRDVPSNLSSFTSSLSLAGNNLTEIPKDAFTGLIGLRELMLQNNHLKRVPSEALVNLRNLRSLRLDANFISRLPAASFKGLSSLRHLWLDDNILTEVPIVALSDLSQLQALTLAVNNIRHIPDRAFASLRQLVALHLHDNRIRLLGPRCFDGLHNLEILNLQNNNIAVVPGNAFTGNPSIQTINIWNNPVHTVGHSAFQLLPELQTLFLTGSISELPDFTGTNRLETLSITDSRISFLPNSICEELPNLQTLDLSHNLIQSLPSFSRCRKIQNKNVHHNSVHEVNQGAVQQIKELRSLVADQLFDLQSCIFLHCFKLTNLQESNNPSTCSLDLLHLSVCLLFLLSVPLNLLVLVSIFLSSSASPPPSPPLPPPSSQRLLVLLFCLRLLAGVSGTCVLALACLCGSDPGRGLVSFLFALSSEACVFLLMVVVFEDIRCFQVTCAVCCSLALSAAASPVLLLLFNTSCFLFMTVTHLSRRRRHRHEQEVMLNLRGVRDEAVMLIFLLMTNTVLSLSAILLRLLCPGVSTSAALLFVSALPSCLDPLLFIILSPHFAPELQCFQGNTRGTVAWRETTHLEKDAAIK</sequence>
<dbReference type="FunFam" id="3.80.10.10:FF:000770">
    <property type="entry name" value="Uncharacterized protein"/>
    <property type="match status" value="1"/>
</dbReference>
<keyword evidence="5" id="KW-1133">Transmembrane helix</keyword>
<keyword evidence="5" id="KW-0472">Membrane</keyword>
<feature type="transmembrane region" description="Helical" evidence="5">
    <location>
        <begin position="543"/>
        <end position="563"/>
    </location>
</feature>
<dbReference type="SMART" id="SM00369">
    <property type="entry name" value="LRR_TYP"/>
    <property type="match status" value="9"/>
</dbReference>
<name>A0AAV1Q2D0_SCOSC</name>
<comment type="caution">
    <text evidence="7">The sequence shown here is derived from an EMBL/GenBank/DDBJ whole genome shotgun (WGS) entry which is preliminary data.</text>
</comment>
<evidence type="ECO:0000313" key="8">
    <source>
        <dbReference type="Proteomes" id="UP001314229"/>
    </source>
</evidence>
<feature type="transmembrane region" description="Helical" evidence="5">
    <location>
        <begin position="423"/>
        <end position="444"/>
    </location>
</feature>